<dbReference type="STRING" id="37659.GCA_000703125_02887"/>
<keyword evidence="2" id="KW-0946">Virion</keyword>
<evidence type="ECO:0000259" key="1">
    <source>
        <dbReference type="Pfam" id="PF12652"/>
    </source>
</evidence>
<sequence length="95" mass="11551">MKGEIDRMELLKLITISSFMKEDLSLYLNTHPMDEKVITRYNFHVMESKALKERYEMNYGMISEHDSCSPCPWQWIDQPWPWEYEANFRFHKEGV</sequence>
<dbReference type="PIRSF" id="PIRSF010606">
    <property type="entry name" value="Spore_coat_CotJB"/>
    <property type="match status" value="1"/>
</dbReference>
<dbReference type="EMBL" id="PTIS01000001">
    <property type="protein sequence ID" value="PPK49416.1"/>
    <property type="molecule type" value="Genomic_DNA"/>
</dbReference>
<dbReference type="Pfam" id="PF12652">
    <property type="entry name" value="CotJB"/>
    <property type="match status" value="1"/>
</dbReference>
<evidence type="ECO:0000313" key="2">
    <source>
        <dbReference type="EMBL" id="PPK49416.1"/>
    </source>
</evidence>
<keyword evidence="2" id="KW-0167">Capsid protein</keyword>
<organism evidence="2 3">
    <name type="scientific">Clostridium algidicarnis DSM 15099</name>
    <dbReference type="NCBI Taxonomy" id="1121295"/>
    <lineage>
        <taxon>Bacteria</taxon>
        <taxon>Bacillati</taxon>
        <taxon>Bacillota</taxon>
        <taxon>Clostridia</taxon>
        <taxon>Eubacteriales</taxon>
        <taxon>Clostridiaceae</taxon>
        <taxon>Clostridium</taxon>
    </lineage>
</organism>
<evidence type="ECO:0000313" key="3">
    <source>
        <dbReference type="Proteomes" id="UP000239863"/>
    </source>
</evidence>
<reference evidence="2 3" key="1">
    <citation type="submission" date="2018-02" db="EMBL/GenBank/DDBJ databases">
        <title>Genomic Encyclopedia of Archaeal and Bacterial Type Strains, Phase II (KMG-II): from individual species to whole genera.</title>
        <authorList>
            <person name="Goeker M."/>
        </authorList>
    </citation>
    <scope>NUCLEOTIDE SEQUENCE [LARGE SCALE GENOMIC DNA]</scope>
    <source>
        <strain evidence="2 3">DSM 15099</strain>
    </source>
</reference>
<dbReference type="InterPro" id="IPR024207">
    <property type="entry name" value="CotJB_dom"/>
</dbReference>
<feature type="domain" description="Protein CotJB" evidence="1">
    <location>
        <begin position="9"/>
        <end position="83"/>
    </location>
</feature>
<dbReference type="OrthoDB" id="9804099at2"/>
<dbReference type="GeneID" id="75091685"/>
<name>A0A2S6G0L1_9CLOT</name>
<proteinExistence type="predicted"/>
<gene>
    <name evidence="2" type="ORF">BD821_10176</name>
</gene>
<protein>
    <submittedName>
        <fullName evidence="2">Spore coat protein JB</fullName>
    </submittedName>
</protein>
<comment type="caution">
    <text evidence="2">The sequence shown here is derived from an EMBL/GenBank/DDBJ whole genome shotgun (WGS) entry which is preliminary data.</text>
</comment>
<dbReference type="InterPro" id="IPR016571">
    <property type="entry name" value="Spore_coat_assembly_CotJB"/>
</dbReference>
<dbReference type="AlphaFoldDB" id="A0A2S6G0L1"/>
<accession>A0A2S6G0L1</accession>
<dbReference type="Proteomes" id="UP000239863">
    <property type="component" value="Unassembled WGS sequence"/>
</dbReference>
<dbReference type="RefSeq" id="WP_029453564.1">
    <property type="nucleotide sequence ID" value="NZ_PTIS01000001.1"/>
</dbReference>